<dbReference type="InterPro" id="IPR001356">
    <property type="entry name" value="HD"/>
</dbReference>
<dbReference type="GO" id="GO:0003677">
    <property type="term" value="F:DNA binding"/>
    <property type="evidence" value="ECO:0007669"/>
    <property type="project" value="UniProtKB-UniRule"/>
</dbReference>
<name>A0A7S0SWU7_9CHLO</name>
<feature type="region of interest" description="Disordered" evidence="2">
    <location>
        <begin position="50"/>
        <end position="84"/>
    </location>
</feature>
<dbReference type="PROSITE" id="PS50071">
    <property type="entry name" value="HOMEOBOX_2"/>
    <property type="match status" value="1"/>
</dbReference>
<evidence type="ECO:0000256" key="2">
    <source>
        <dbReference type="SAM" id="MobiDB-lite"/>
    </source>
</evidence>
<evidence type="ECO:0000313" key="4">
    <source>
        <dbReference type="EMBL" id="CAD8717537.1"/>
    </source>
</evidence>
<sequence length="267" mass="28406">MEGIVADPSQVVGTLATSVAIVAASPTVVGDAADGGVSLAVLPGGPYVAPSHTPGGRGAGGSKTPSKKATELSGEGLKDSKGEGGSFGFAKPYLQQTIHTRHDTQRKLEMHINRTAHTPDFKPGAYKAYKLSEDAAQLLADFIQRPAIRAQLKPLVGELPGKKRRVKVVTGADGLPVQKALKLRKEAAISEETGRRVKTQLSSQQMRVLEEKHLEKLQWPPAECAALLPVLNTLGGPELTSEQLSRWFDNRRRAAKRAAGDAREGGE</sequence>
<gene>
    <name evidence="4" type="ORF">MANT1106_LOCUS17839</name>
</gene>
<keyword evidence="1" id="KW-0238">DNA-binding</keyword>
<dbReference type="SUPFAM" id="SSF46689">
    <property type="entry name" value="Homeodomain-like"/>
    <property type="match status" value="1"/>
</dbReference>
<feature type="non-terminal residue" evidence="4">
    <location>
        <position position="267"/>
    </location>
</feature>
<evidence type="ECO:0000256" key="1">
    <source>
        <dbReference type="PROSITE-ProRule" id="PRU00108"/>
    </source>
</evidence>
<feature type="DNA-binding region" description="Homeobox" evidence="1">
    <location>
        <begin position="194"/>
        <end position="259"/>
    </location>
</feature>
<dbReference type="Gene3D" id="1.10.10.60">
    <property type="entry name" value="Homeodomain-like"/>
    <property type="match status" value="1"/>
</dbReference>
<accession>A0A7S0SWU7</accession>
<keyword evidence="1" id="KW-0539">Nucleus</keyword>
<dbReference type="EMBL" id="HBFC01030051">
    <property type="protein sequence ID" value="CAD8717537.1"/>
    <property type="molecule type" value="Transcribed_RNA"/>
</dbReference>
<protein>
    <recommendedName>
        <fullName evidence="3">Homeobox domain-containing protein</fullName>
    </recommendedName>
</protein>
<organism evidence="4">
    <name type="scientific">Mantoniella antarctica</name>
    <dbReference type="NCBI Taxonomy" id="81844"/>
    <lineage>
        <taxon>Eukaryota</taxon>
        <taxon>Viridiplantae</taxon>
        <taxon>Chlorophyta</taxon>
        <taxon>Mamiellophyceae</taxon>
        <taxon>Mamiellales</taxon>
        <taxon>Mamiellaceae</taxon>
        <taxon>Mantoniella</taxon>
    </lineage>
</organism>
<proteinExistence type="predicted"/>
<feature type="domain" description="Homeobox" evidence="3">
    <location>
        <begin position="192"/>
        <end position="258"/>
    </location>
</feature>
<reference evidence="4" key="1">
    <citation type="submission" date="2021-01" db="EMBL/GenBank/DDBJ databases">
        <authorList>
            <person name="Corre E."/>
            <person name="Pelletier E."/>
            <person name="Niang G."/>
            <person name="Scheremetjew M."/>
            <person name="Finn R."/>
            <person name="Kale V."/>
            <person name="Holt S."/>
            <person name="Cochrane G."/>
            <person name="Meng A."/>
            <person name="Brown T."/>
            <person name="Cohen L."/>
        </authorList>
    </citation>
    <scope>NUCLEOTIDE SEQUENCE</scope>
    <source>
        <strain evidence="4">SL-175</strain>
    </source>
</reference>
<dbReference type="GO" id="GO:0005634">
    <property type="term" value="C:nucleus"/>
    <property type="evidence" value="ECO:0007669"/>
    <property type="project" value="UniProtKB-SubCell"/>
</dbReference>
<keyword evidence="1" id="KW-0371">Homeobox</keyword>
<dbReference type="AlphaFoldDB" id="A0A7S0SWU7"/>
<comment type="subcellular location">
    <subcellularLocation>
        <location evidence="1">Nucleus</location>
    </subcellularLocation>
</comment>
<evidence type="ECO:0000259" key="3">
    <source>
        <dbReference type="PROSITE" id="PS50071"/>
    </source>
</evidence>
<dbReference type="InterPro" id="IPR009057">
    <property type="entry name" value="Homeodomain-like_sf"/>
</dbReference>